<dbReference type="EC" id="2.7.1.-" evidence="7"/>
<evidence type="ECO:0000259" key="8">
    <source>
        <dbReference type="Pfam" id="PF00349"/>
    </source>
</evidence>
<accession>A0A915E4V4</accession>
<dbReference type="GO" id="GO:0005524">
    <property type="term" value="F:ATP binding"/>
    <property type="evidence" value="ECO:0007669"/>
    <property type="project" value="UniProtKB-UniRule"/>
</dbReference>
<comment type="catalytic activity">
    <reaction evidence="4">
        <text>a D-hexose + ATP = a D-hexose 6-phosphate + ADP + H(+)</text>
        <dbReference type="Rhea" id="RHEA:22740"/>
        <dbReference type="ChEBI" id="CHEBI:4194"/>
        <dbReference type="ChEBI" id="CHEBI:15378"/>
        <dbReference type="ChEBI" id="CHEBI:30616"/>
        <dbReference type="ChEBI" id="CHEBI:229467"/>
        <dbReference type="ChEBI" id="CHEBI:456216"/>
        <dbReference type="EC" id="2.7.1.1"/>
    </reaction>
    <physiologicalReaction direction="left-to-right" evidence="4">
        <dbReference type="Rhea" id="RHEA:22741"/>
    </physiologicalReaction>
</comment>
<dbReference type="AlphaFoldDB" id="A0A915E4V4"/>
<comment type="pathway">
    <text evidence="1">Carbohydrate degradation; glycolysis; D-glyceraldehyde 3-phosphate and glycerone phosphate from D-glucose: step 1/4.</text>
</comment>
<dbReference type="Pfam" id="PF00349">
    <property type="entry name" value="Hexokinase_1"/>
    <property type="match status" value="1"/>
</dbReference>
<dbReference type="GO" id="GO:0006006">
    <property type="term" value="P:glucose metabolic process"/>
    <property type="evidence" value="ECO:0007669"/>
    <property type="project" value="TreeGrafter"/>
</dbReference>
<dbReference type="SUPFAM" id="SSF53067">
    <property type="entry name" value="Actin-like ATPase domain"/>
    <property type="match status" value="1"/>
</dbReference>
<dbReference type="GO" id="GO:0005739">
    <property type="term" value="C:mitochondrion"/>
    <property type="evidence" value="ECO:0007669"/>
    <property type="project" value="TreeGrafter"/>
</dbReference>
<dbReference type="InterPro" id="IPR001312">
    <property type="entry name" value="Hexokinase"/>
</dbReference>
<keyword evidence="9" id="KW-1185">Reference proteome</keyword>
<evidence type="ECO:0000256" key="5">
    <source>
        <dbReference type="ARBA" id="ARBA00047905"/>
    </source>
</evidence>
<comment type="similarity">
    <text evidence="7">Belongs to the hexokinase family.</text>
</comment>
<evidence type="ECO:0000256" key="1">
    <source>
        <dbReference type="ARBA" id="ARBA00004888"/>
    </source>
</evidence>
<protein>
    <recommendedName>
        <fullName evidence="7">Phosphotransferase</fullName>
        <ecNumber evidence="7">2.7.1.-</ecNumber>
    </recommendedName>
</protein>
<evidence type="ECO:0000256" key="7">
    <source>
        <dbReference type="RuleBase" id="RU362007"/>
    </source>
</evidence>
<dbReference type="GO" id="GO:0001678">
    <property type="term" value="P:intracellular glucose homeostasis"/>
    <property type="evidence" value="ECO:0007669"/>
    <property type="project" value="InterPro"/>
</dbReference>
<evidence type="ECO:0000256" key="2">
    <source>
        <dbReference type="ARBA" id="ARBA00005028"/>
    </source>
</evidence>
<evidence type="ECO:0000313" key="10">
    <source>
        <dbReference type="WBParaSite" id="jg26725"/>
    </source>
</evidence>
<dbReference type="InterPro" id="IPR043129">
    <property type="entry name" value="ATPase_NBD"/>
</dbReference>
<evidence type="ECO:0000313" key="9">
    <source>
        <dbReference type="Proteomes" id="UP000887574"/>
    </source>
</evidence>
<organism evidence="9 10">
    <name type="scientific">Ditylenchus dipsaci</name>
    <dbReference type="NCBI Taxonomy" id="166011"/>
    <lineage>
        <taxon>Eukaryota</taxon>
        <taxon>Metazoa</taxon>
        <taxon>Ecdysozoa</taxon>
        <taxon>Nematoda</taxon>
        <taxon>Chromadorea</taxon>
        <taxon>Rhabditida</taxon>
        <taxon>Tylenchina</taxon>
        <taxon>Tylenchomorpha</taxon>
        <taxon>Sphaerularioidea</taxon>
        <taxon>Anguinidae</taxon>
        <taxon>Anguininae</taxon>
        <taxon>Ditylenchus</taxon>
    </lineage>
</organism>
<keyword evidence="7" id="KW-0808">Transferase</keyword>
<dbReference type="PANTHER" id="PTHR19443">
    <property type="entry name" value="HEXOKINASE"/>
    <property type="match status" value="1"/>
</dbReference>
<reference evidence="10" key="1">
    <citation type="submission" date="2022-11" db="UniProtKB">
        <authorList>
            <consortium name="WormBaseParasite"/>
        </authorList>
    </citation>
    <scope>IDENTIFICATION</scope>
</reference>
<dbReference type="InterPro" id="IPR022672">
    <property type="entry name" value="Hexokinase_N"/>
</dbReference>
<dbReference type="WBParaSite" id="jg26725">
    <property type="protein sequence ID" value="jg26725"/>
    <property type="gene ID" value="jg26725"/>
</dbReference>
<dbReference type="Gene3D" id="3.40.367.20">
    <property type="match status" value="1"/>
</dbReference>
<name>A0A915E4V4_9BILA</name>
<keyword evidence="7" id="KW-0067">ATP-binding</keyword>
<evidence type="ECO:0000256" key="6">
    <source>
        <dbReference type="ARBA" id="ARBA00048160"/>
    </source>
</evidence>
<comment type="pathway">
    <text evidence="2">Carbohydrate metabolism; hexose metabolism.</text>
</comment>
<dbReference type="Gene3D" id="3.30.420.40">
    <property type="match status" value="1"/>
</dbReference>
<dbReference type="Proteomes" id="UP000887574">
    <property type="component" value="Unplaced"/>
</dbReference>
<comment type="catalytic activity">
    <reaction evidence="5">
        <text>D-fructose + ATP = D-fructose 6-phosphate + ADP + H(+)</text>
        <dbReference type="Rhea" id="RHEA:16125"/>
        <dbReference type="ChEBI" id="CHEBI:15378"/>
        <dbReference type="ChEBI" id="CHEBI:30616"/>
        <dbReference type="ChEBI" id="CHEBI:37721"/>
        <dbReference type="ChEBI" id="CHEBI:61527"/>
        <dbReference type="ChEBI" id="CHEBI:456216"/>
        <dbReference type="EC" id="2.7.1.1"/>
    </reaction>
    <physiologicalReaction direction="left-to-right" evidence="5">
        <dbReference type="Rhea" id="RHEA:16126"/>
    </physiologicalReaction>
</comment>
<evidence type="ECO:0000256" key="3">
    <source>
        <dbReference type="ARBA" id="ARBA00023152"/>
    </source>
</evidence>
<dbReference type="GO" id="GO:0006096">
    <property type="term" value="P:glycolytic process"/>
    <property type="evidence" value="ECO:0007669"/>
    <property type="project" value="UniProtKB-KW"/>
</dbReference>
<dbReference type="GO" id="GO:0005536">
    <property type="term" value="F:D-glucose binding"/>
    <property type="evidence" value="ECO:0007669"/>
    <property type="project" value="InterPro"/>
</dbReference>
<dbReference type="GO" id="GO:0008865">
    <property type="term" value="F:fructokinase activity"/>
    <property type="evidence" value="ECO:0007669"/>
    <property type="project" value="TreeGrafter"/>
</dbReference>
<keyword evidence="3 7" id="KW-0324">Glycolysis</keyword>
<keyword evidence="7" id="KW-0418">Kinase</keyword>
<evidence type="ECO:0000256" key="4">
    <source>
        <dbReference type="ARBA" id="ARBA00044613"/>
    </source>
</evidence>
<dbReference type="GO" id="GO:0004340">
    <property type="term" value="F:glucokinase activity"/>
    <property type="evidence" value="ECO:0007669"/>
    <property type="project" value="TreeGrafter"/>
</dbReference>
<dbReference type="PANTHER" id="PTHR19443:SF16">
    <property type="entry name" value="HEXOKINASE TYPE 1-RELATED"/>
    <property type="match status" value="1"/>
</dbReference>
<feature type="domain" description="Hexokinase N-terminal" evidence="8">
    <location>
        <begin position="38"/>
        <end position="102"/>
    </location>
</feature>
<comment type="catalytic activity">
    <reaction evidence="6">
        <text>D-glucose + ATP = D-glucose 6-phosphate + ADP + H(+)</text>
        <dbReference type="Rhea" id="RHEA:17825"/>
        <dbReference type="ChEBI" id="CHEBI:4167"/>
        <dbReference type="ChEBI" id="CHEBI:15378"/>
        <dbReference type="ChEBI" id="CHEBI:30616"/>
        <dbReference type="ChEBI" id="CHEBI:61548"/>
        <dbReference type="ChEBI" id="CHEBI:456216"/>
        <dbReference type="EC" id="2.7.1.1"/>
    </reaction>
    <physiologicalReaction direction="left-to-right" evidence="6">
        <dbReference type="Rhea" id="RHEA:17826"/>
    </physiologicalReaction>
</comment>
<sequence>MKTVGLKERTRTATLDSLDRLKAIHLRTTQDLAHSDDVRKACECLQLTDENLRLIMRKMNESFEAGLHPATASTAAVKMLPSYVRSVPNGKEQGDFLALDLVALIFGSYLFDWLAINQK</sequence>
<dbReference type="GO" id="GO:0005829">
    <property type="term" value="C:cytosol"/>
    <property type="evidence" value="ECO:0007669"/>
    <property type="project" value="TreeGrafter"/>
</dbReference>
<proteinExistence type="inferred from homology"/>
<keyword evidence="7" id="KW-0547">Nucleotide-binding</keyword>